<evidence type="ECO:0000313" key="3">
    <source>
        <dbReference type="Proteomes" id="UP001152523"/>
    </source>
</evidence>
<proteinExistence type="predicted"/>
<dbReference type="AlphaFoldDB" id="A0AAV0DBD0"/>
<dbReference type="EMBL" id="CAMAPF010000085">
    <property type="protein sequence ID" value="CAH9095734.1"/>
    <property type="molecule type" value="Genomic_DNA"/>
</dbReference>
<protein>
    <submittedName>
        <fullName evidence="1">Uncharacterized protein</fullName>
    </submittedName>
</protein>
<accession>A0AAV0DBD0</accession>
<name>A0AAV0DBD0_9ASTE</name>
<dbReference type="Proteomes" id="UP001152523">
    <property type="component" value="Unassembled WGS sequence"/>
</dbReference>
<evidence type="ECO:0000313" key="1">
    <source>
        <dbReference type="EMBL" id="CAH9095734.1"/>
    </source>
</evidence>
<comment type="caution">
    <text evidence="1">The sequence shown here is derived from an EMBL/GenBank/DDBJ whole genome shotgun (WGS) entry which is preliminary data.</text>
</comment>
<dbReference type="EMBL" id="CAMAPF010000106">
    <property type="protein sequence ID" value="CAH9099583.1"/>
    <property type="molecule type" value="Genomic_DNA"/>
</dbReference>
<evidence type="ECO:0000313" key="2">
    <source>
        <dbReference type="EMBL" id="CAH9099583.1"/>
    </source>
</evidence>
<reference evidence="1" key="1">
    <citation type="submission" date="2022-07" db="EMBL/GenBank/DDBJ databases">
        <authorList>
            <person name="Macas J."/>
            <person name="Novak P."/>
            <person name="Neumann P."/>
        </authorList>
    </citation>
    <scope>NUCLEOTIDE SEQUENCE</scope>
</reference>
<keyword evidence="3" id="KW-1185">Reference proteome</keyword>
<gene>
    <name evidence="1" type="ORF">CEPIT_LOCUS13377</name>
    <name evidence="2" type="ORF">CEPIT_LOCUS15009</name>
</gene>
<organism evidence="1 3">
    <name type="scientific">Cuscuta epithymum</name>
    <dbReference type="NCBI Taxonomy" id="186058"/>
    <lineage>
        <taxon>Eukaryota</taxon>
        <taxon>Viridiplantae</taxon>
        <taxon>Streptophyta</taxon>
        <taxon>Embryophyta</taxon>
        <taxon>Tracheophyta</taxon>
        <taxon>Spermatophyta</taxon>
        <taxon>Magnoliopsida</taxon>
        <taxon>eudicotyledons</taxon>
        <taxon>Gunneridae</taxon>
        <taxon>Pentapetalae</taxon>
        <taxon>asterids</taxon>
        <taxon>lamiids</taxon>
        <taxon>Solanales</taxon>
        <taxon>Convolvulaceae</taxon>
        <taxon>Cuscuteae</taxon>
        <taxon>Cuscuta</taxon>
        <taxon>Cuscuta subgen. Cuscuta</taxon>
    </lineage>
</organism>
<sequence>MRTWPPQSVFRLLDLVTGSATHSGREGRWRREDDVPRFVNRERNYHVRRTDSSFGEQISVTCPNVKQQGGQSVVTRLGAESAGLQVFRMQSSER</sequence>